<keyword evidence="2" id="KW-0813">Transport</keyword>
<evidence type="ECO:0000256" key="2">
    <source>
        <dbReference type="ARBA" id="ARBA00022448"/>
    </source>
</evidence>
<dbReference type="eggNOG" id="KOG4121">
    <property type="taxonomic scope" value="Eukaryota"/>
</dbReference>
<name>A7T680_NEMVE</name>
<evidence type="ECO:0000313" key="4">
    <source>
        <dbReference type="EMBL" id="EDO28527.1"/>
    </source>
</evidence>
<dbReference type="PANTHER" id="PTHR13405:SF11">
    <property type="entry name" value="NUCLEAR PORE COMPLEX PROTEIN NUP133"/>
    <property type="match status" value="1"/>
</dbReference>
<dbReference type="Proteomes" id="UP000001593">
    <property type="component" value="Unassembled WGS sequence"/>
</dbReference>
<proteinExistence type="predicted"/>
<gene>
    <name evidence="4" type="ORF">NEMVEDRAFT_v1g222898</name>
</gene>
<keyword evidence="3" id="KW-0539">Nucleus</keyword>
<dbReference type="InterPro" id="IPR037624">
    <property type="entry name" value="Nup133-like"/>
</dbReference>
<dbReference type="GO" id="GO:0017056">
    <property type="term" value="F:structural constituent of nuclear pore"/>
    <property type="evidence" value="ECO:0007669"/>
    <property type="project" value="InterPro"/>
</dbReference>
<keyword evidence="5" id="KW-1185">Reference proteome</keyword>
<dbReference type="InParanoid" id="A7T680"/>
<dbReference type="Gene3D" id="1.25.40.700">
    <property type="match status" value="1"/>
</dbReference>
<dbReference type="HOGENOM" id="CLU_1976076_0_0_1"/>
<protein>
    <submittedName>
        <fullName evidence="4">Uncharacterized protein</fullName>
    </submittedName>
</protein>
<dbReference type="STRING" id="45351.A7T680"/>
<dbReference type="GO" id="GO:0005634">
    <property type="term" value="C:nucleus"/>
    <property type="evidence" value="ECO:0007669"/>
    <property type="project" value="UniProtKB-SubCell"/>
</dbReference>
<reference evidence="4 5" key="1">
    <citation type="journal article" date="2007" name="Science">
        <title>Sea anemone genome reveals ancestral eumetazoan gene repertoire and genomic organization.</title>
        <authorList>
            <person name="Putnam N.H."/>
            <person name="Srivastava M."/>
            <person name="Hellsten U."/>
            <person name="Dirks B."/>
            <person name="Chapman J."/>
            <person name="Salamov A."/>
            <person name="Terry A."/>
            <person name="Shapiro H."/>
            <person name="Lindquist E."/>
            <person name="Kapitonov V.V."/>
            <person name="Jurka J."/>
            <person name="Genikhovich G."/>
            <person name="Grigoriev I.V."/>
            <person name="Lucas S.M."/>
            <person name="Steele R.E."/>
            <person name="Finnerty J.R."/>
            <person name="Technau U."/>
            <person name="Martindale M.Q."/>
            <person name="Rokhsar D.S."/>
        </authorList>
    </citation>
    <scope>NUCLEOTIDE SEQUENCE [LARGE SCALE GENOMIC DNA]</scope>
    <source>
        <strain evidence="5">CH2 X CH6</strain>
    </source>
</reference>
<sequence>AHETLRNLADKESALLSRKKHSNLSFDSMPPIPCEELIQLYIGDKNRNSDEQDFKKALDLLQLMGEAEIDQKEHLKLMIWCKAILRDNWSSFHGSNPLDSARQAVFFKTVQLAYSQVNVCMIPFKLI</sequence>
<evidence type="ECO:0000256" key="1">
    <source>
        <dbReference type="ARBA" id="ARBA00004123"/>
    </source>
</evidence>
<organism evidence="4 5">
    <name type="scientific">Nematostella vectensis</name>
    <name type="common">Starlet sea anemone</name>
    <dbReference type="NCBI Taxonomy" id="45351"/>
    <lineage>
        <taxon>Eukaryota</taxon>
        <taxon>Metazoa</taxon>
        <taxon>Cnidaria</taxon>
        <taxon>Anthozoa</taxon>
        <taxon>Hexacorallia</taxon>
        <taxon>Actiniaria</taxon>
        <taxon>Edwardsiidae</taxon>
        <taxon>Nematostella</taxon>
    </lineage>
</organism>
<comment type="subcellular location">
    <subcellularLocation>
        <location evidence="1">Nucleus</location>
    </subcellularLocation>
</comment>
<dbReference type="PANTHER" id="PTHR13405">
    <property type="entry name" value="NUCLEAR PORE COMPLEX PROTEIN NUP133"/>
    <property type="match status" value="1"/>
</dbReference>
<dbReference type="AlphaFoldDB" id="A7T680"/>
<accession>A7T680</accession>
<dbReference type="PhylomeDB" id="A7T680"/>
<evidence type="ECO:0000256" key="3">
    <source>
        <dbReference type="ARBA" id="ARBA00023242"/>
    </source>
</evidence>
<feature type="non-terminal residue" evidence="4">
    <location>
        <position position="1"/>
    </location>
</feature>
<evidence type="ECO:0000313" key="5">
    <source>
        <dbReference type="Proteomes" id="UP000001593"/>
    </source>
</evidence>
<dbReference type="GO" id="GO:0032991">
    <property type="term" value="C:protein-containing complex"/>
    <property type="evidence" value="ECO:0007669"/>
    <property type="project" value="UniProtKB-ARBA"/>
</dbReference>
<dbReference type="EMBL" id="DS471458">
    <property type="protein sequence ID" value="EDO28527.1"/>
    <property type="molecule type" value="Genomic_DNA"/>
</dbReference>